<dbReference type="InterPro" id="IPR002563">
    <property type="entry name" value="Flavin_Rdtase-like_dom"/>
</dbReference>
<dbReference type="Gene3D" id="2.30.110.10">
    <property type="entry name" value="Electron Transport, Fmn-binding Protein, Chain A"/>
    <property type="match status" value="1"/>
</dbReference>
<dbReference type="AlphaFoldDB" id="A0A645EAZ2"/>
<evidence type="ECO:0000256" key="2">
    <source>
        <dbReference type="ARBA" id="ARBA00022630"/>
    </source>
</evidence>
<dbReference type="PANTHER" id="PTHR43567:SF1">
    <property type="entry name" value="FLAVOREDOXIN"/>
    <property type="match status" value="1"/>
</dbReference>
<evidence type="ECO:0000256" key="1">
    <source>
        <dbReference type="ARBA" id="ARBA00001917"/>
    </source>
</evidence>
<dbReference type="SUPFAM" id="SSF50475">
    <property type="entry name" value="FMN-binding split barrel"/>
    <property type="match status" value="1"/>
</dbReference>
<evidence type="ECO:0000259" key="4">
    <source>
        <dbReference type="SMART" id="SM00903"/>
    </source>
</evidence>
<evidence type="ECO:0000256" key="3">
    <source>
        <dbReference type="ARBA" id="ARBA00038054"/>
    </source>
</evidence>
<sequence>MKKTIGIQMPLYPAPVLIIGNYDEKGKPNVMTAAWGGICCSVPPCITISVQKIRYSYKNILDRKAFTVNIPSDKYVKEADFFGMVSGRDHDKFEETKLTPIRGEKVDAPYIEEFPISIECRLVHTLELGTHVMFVGEVLNALASEECLANDGYPDPTLVQPVIFSPKFRHYYALGSDLGEAYKLGKFFIK</sequence>
<dbReference type="PANTHER" id="PTHR43567">
    <property type="entry name" value="FLAVOREDOXIN-RELATED-RELATED"/>
    <property type="match status" value="1"/>
</dbReference>
<dbReference type="GO" id="GO:0010181">
    <property type="term" value="F:FMN binding"/>
    <property type="evidence" value="ECO:0007669"/>
    <property type="project" value="InterPro"/>
</dbReference>
<protein>
    <submittedName>
        <fullName evidence="5">Flavoredoxin</fullName>
    </submittedName>
</protein>
<comment type="caution">
    <text evidence="5">The sequence shown here is derived from an EMBL/GenBank/DDBJ whole genome shotgun (WGS) entry which is preliminary data.</text>
</comment>
<feature type="domain" description="Flavin reductase like" evidence="4">
    <location>
        <begin position="9"/>
        <end position="155"/>
    </location>
</feature>
<dbReference type="SMART" id="SM00903">
    <property type="entry name" value="Flavin_Reduct"/>
    <property type="match status" value="1"/>
</dbReference>
<dbReference type="InterPro" id="IPR052174">
    <property type="entry name" value="Flavoredoxin"/>
</dbReference>
<evidence type="ECO:0000313" key="5">
    <source>
        <dbReference type="EMBL" id="MPM98826.1"/>
    </source>
</evidence>
<organism evidence="5">
    <name type="scientific">bioreactor metagenome</name>
    <dbReference type="NCBI Taxonomy" id="1076179"/>
    <lineage>
        <taxon>unclassified sequences</taxon>
        <taxon>metagenomes</taxon>
        <taxon>ecological metagenomes</taxon>
    </lineage>
</organism>
<comment type="similarity">
    <text evidence="3">Belongs to the flavoredoxin family.</text>
</comment>
<dbReference type="Pfam" id="PF01613">
    <property type="entry name" value="Flavin_Reduct"/>
    <property type="match status" value="1"/>
</dbReference>
<dbReference type="InterPro" id="IPR012349">
    <property type="entry name" value="Split_barrel_FMN-bd"/>
</dbReference>
<accession>A0A645EAZ2</accession>
<keyword evidence="2" id="KW-0285">Flavoprotein</keyword>
<dbReference type="EMBL" id="VSSQ01044958">
    <property type="protein sequence ID" value="MPM98826.1"/>
    <property type="molecule type" value="Genomic_DNA"/>
</dbReference>
<comment type="cofactor">
    <cofactor evidence="1">
        <name>FMN</name>
        <dbReference type="ChEBI" id="CHEBI:58210"/>
    </cofactor>
</comment>
<reference evidence="5" key="1">
    <citation type="submission" date="2019-08" db="EMBL/GenBank/DDBJ databases">
        <authorList>
            <person name="Kucharzyk K."/>
            <person name="Murdoch R.W."/>
            <person name="Higgins S."/>
            <person name="Loffler F."/>
        </authorList>
    </citation>
    <scope>NUCLEOTIDE SEQUENCE</scope>
</reference>
<proteinExistence type="inferred from homology"/>
<gene>
    <name evidence="5" type="primary">flr_12</name>
    <name evidence="5" type="ORF">SDC9_146016</name>
</gene>
<name>A0A645EAZ2_9ZZZZ</name>